<accession>A0A8X8X9H7</accession>
<dbReference type="EMBL" id="PNBA02000011">
    <property type="protein sequence ID" value="KAG6408549.1"/>
    <property type="molecule type" value="Genomic_DNA"/>
</dbReference>
<reference evidence="1" key="2">
    <citation type="submission" date="2020-08" db="EMBL/GenBank/DDBJ databases">
        <title>Plant Genome Project.</title>
        <authorList>
            <person name="Zhang R.-G."/>
        </authorList>
    </citation>
    <scope>NUCLEOTIDE SEQUENCE</scope>
    <source>
        <strain evidence="1">Huo1</strain>
        <tissue evidence="1">Leaf</tissue>
    </source>
</reference>
<dbReference type="AlphaFoldDB" id="A0A8X8X9H7"/>
<proteinExistence type="predicted"/>
<reference evidence="1" key="1">
    <citation type="submission" date="2018-01" db="EMBL/GenBank/DDBJ databases">
        <authorList>
            <person name="Mao J.F."/>
        </authorList>
    </citation>
    <scope>NUCLEOTIDE SEQUENCE</scope>
    <source>
        <strain evidence="1">Huo1</strain>
        <tissue evidence="1">Leaf</tissue>
    </source>
</reference>
<dbReference type="Proteomes" id="UP000298416">
    <property type="component" value="Unassembled WGS sequence"/>
</dbReference>
<evidence type="ECO:0000313" key="1">
    <source>
        <dbReference type="EMBL" id="KAG6408549.1"/>
    </source>
</evidence>
<protein>
    <submittedName>
        <fullName evidence="1">Uncharacterized protein</fullName>
    </submittedName>
</protein>
<evidence type="ECO:0000313" key="2">
    <source>
        <dbReference type="Proteomes" id="UP000298416"/>
    </source>
</evidence>
<gene>
    <name evidence="1" type="ORF">SASPL_131562</name>
</gene>
<organism evidence="1">
    <name type="scientific">Salvia splendens</name>
    <name type="common">Scarlet sage</name>
    <dbReference type="NCBI Taxonomy" id="180675"/>
    <lineage>
        <taxon>Eukaryota</taxon>
        <taxon>Viridiplantae</taxon>
        <taxon>Streptophyta</taxon>
        <taxon>Embryophyta</taxon>
        <taxon>Tracheophyta</taxon>
        <taxon>Spermatophyta</taxon>
        <taxon>Magnoliopsida</taxon>
        <taxon>eudicotyledons</taxon>
        <taxon>Gunneridae</taxon>
        <taxon>Pentapetalae</taxon>
        <taxon>asterids</taxon>
        <taxon>lamiids</taxon>
        <taxon>Lamiales</taxon>
        <taxon>Lamiaceae</taxon>
        <taxon>Nepetoideae</taxon>
        <taxon>Mentheae</taxon>
        <taxon>Salviinae</taxon>
        <taxon>Salvia</taxon>
        <taxon>Salvia subgen. Calosphace</taxon>
        <taxon>core Calosphace</taxon>
    </lineage>
</organism>
<sequence>MYIDEIDWNPYIDRELMEDLDLQVFCPDEAEKIGKLDTINEEVECAQTQHDKKQYTSDNPWERDQLLGTENLKQENGWDRWDDTLNLRNDDPWEQSCRKLVGSSKDNTWGIRSESWEWPQGLDKTQSSSFADCGRGKSWNCNEKTMAVREDGWGQGRRENNSWSWGPGNNNSTRVTLFETNNCIGSKETGWRDNRNVSWGVRDARYDDSEAKHWDPNFRRGGWSSRGGGRKRESTIWRILLVLKDFAFSMYNLTMDLYLRVNQAEKGISWLERRKQQSCRRSHSSFWASSSINGGDNGGTADSSEEMSMSRAFLTAVLDTLSLPIFLESSFMDDEALEELLLSMEAKKLSFDSDP</sequence>
<name>A0A8X8X9H7_SALSN</name>
<comment type="caution">
    <text evidence="1">The sequence shown here is derived from an EMBL/GenBank/DDBJ whole genome shotgun (WGS) entry which is preliminary data.</text>
</comment>
<keyword evidence="2" id="KW-1185">Reference proteome</keyword>